<evidence type="ECO:0000313" key="2">
    <source>
        <dbReference type="Proteomes" id="UP000824151"/>
    </source>
</evidence>
<sequence>MAGGEWHGGGGPVVRRRGRDFHVRRIPAAAAQKTYTCPACSLQITPGTAHVVVWPADSLFGEAHAAGERRHWHTHCWRIG</sequence>
<name>A0A9D1UR33_9MICC</name>
<accession>A0A9D1UR33</accession>
<reference evidence="1" key="1">
    <citation type="journal article" date="2021" name="PeerJ">
        <title>Extensive microbial diversity within the chicken gut microbiome revealed by metagenomics and culture.</title>
        <authorList>
            <person name="Gilroy R."/>
            <person name="Ravi A."/>
            <person name="Getino M."/>
            <person name="Pursley I."/>
            <person name="Horton D.L."/>
            <person name="Alikhan N.F."/>
            <person name="Baker D."/>
            <person name="Gharbi K."/>
            <person name="Hall N."/>
            <person name="Watson M."/>
            <person name="Adriaenssens E.M."/>
            <person name="Foster-Nyarko E."/>
            <person name="Jarju S."/>
            <person name="Secka A."/>
            <person name="Antonio M."/>
            <person name="Oren A."/>
            <person name="Chaudhuri R.R."/>
            <person name="La Ragione R."/>
            <person name="Hildebrand F."/>
            <person name="Pallen M.J."/>
        </authorList>
    </citation>
    <scope>NUCLEOTIDE SEQUENCE</scope>
    <source>
        <strain evidence="1">ChiHejej3B27-3195</strain>
    </source>
</reference>
<protein>
    <recommendedName>
        <fullName evidence="3">ATP/GTP-binding protein</fullName>
    </recommendedName>
</protein>
<gene>
    <name evidence="1" type="ORF">H9871_01205</name>
</gene>
<organism evidence="1 2">
    <name type="scientific">Candidatus Nesterenkonia stercoripullorum</name>
    <dbReference type="NCBI Taxonomy" id="2838701"/>
    <lineage>
        <taxon>Bacteria</taxon>
        <taxon>Bacillati</taxon>
        <taxon>Actinomycetota</taxon>
        <taxon>Actinomycetes</taxon>
        <taxon>Micrococcales</taxon>
        <taxon>Micrococcaceae</taxon>
        <taxon>Nesterenkonia</taxon>
    </lineage>
</organism>
<reference evidence="1" key="2">
    <citation type="submission" date="2021-04" db="EMBL/GenBank/DDBJ databases">
        <authorList>
            <person name="Gilroy R."/>
        </authorList>
    </citation>
    <scope>NUCLEOTIDE SEQUENCE</scope>
    <source>
        <strain evidence="1">ChiHejej3B27-3195</strain>
    </source>
</reference>
<evidence type="ECO:0000313" key="1">
    <source>
        <dbReference type="EMBL" id="HIW98739.1"/>
    </source>
</evidence>
<dbReference type="EMBL" id="DXGD01000044">
    <property type="protein sequence ID" value="HIW98739.1"/>
    <property type="molecule type" value="Genomic_DNA"/>
</dbReference>
<dbReference type="Proteomes" id="UP000824151">
    <property type="component" value="Unassembled WGS sequence"/>
</dbReference>
<comment type="caution">
    <text evidence="1">The sequence shown here is derived from an EMBL/GenBank/DDBJ whole genome shotgun (WGS) entry which is preliminary data.</text>
</comment>
<proteinExistence type="predicted"/>
<dbReference type="AlphaFoldDB" id="A0A9D1UR33"/>
<evidence type="ECO:0008006" key="3">
    <source>
        <dbReference type="Google" id="ProtNLM"/>
    </source>
</evidence>